<reference evidence="1" key="1">
    <citation type="submission" date="2021-04" db="EMBL/GenBank/DDBJ databases">
        <title>Luteolibacter sp. 32A isolated from the skin of an Anderson's salamander (Ambystoma andersonii).</title>
        <authorList>
            <person name="Spergser J."/>
            <person name="Busse H.-J."/>
        </authorList>
    </citation>
    <scope>NUCLEOTIDE SEQUENCE</scope>
    <source>
        <strain evidence="1">32A</strain>
    </source>
</reference>
<evidence type="ECO:0000313" key="1">
    <source>
        <dbReference type="EMBL" id="QUE49472.1"/>
    </source>
</evidence>
<dbReference type="RefSeq" id="WP_211629561.1">
    <property type="nucleotide sequence ID" value="NZ_CP073100.1"/>
</dbReference>
<organism evidence="1 2">
    <name type="scientific">Luteolibacter ambystomatis</name>
    <dbReference type="NCBI Taxonomy" id="2824561"/>
    <lineage>
        <taxon>Bacteria</taxon>
        <taxon>Pseudomonadati</taxon>
        <taxon>Verrucomicrobiota</taxon>
        <taxon>Verrucomicrobiia</taxon>
        <taxon>Verrucomicrobiales</taxon>
        <taxon>Verrucomicrobiaceae</taxon>
        <taxon>Luteolibacter</taxon>
    </lineage>
</organism>
<keyword evidence="2" id="KW-1185">Reference proteome</keyword>
<protein>
    <submittedName>
        <fullName evidence="1">Cupin</fullName>
    </submittedName>
</protein>
<dbReference type="Proteomes" id="UP000676169">
    <property type="component" value="Chromosome"/>
</dbReference>
<dbReference type="InterPro" id="IPR014710">
    <property type="entry name" value="RmlC-like_jellyroll"/>
</dbReference>
<dbReference type="InterPro" id="IPR011051">
    <property type="entry name" value="RmlC_Cupin_sf"/>
</dbReference>
<evidence type="ECO:0000313" key="2">
    <source>
        <dbReference type="Proteomes" id="UP000676169"/>
    </source>
</evidence>
<dbReference type="Gene3D" id="2.60.120.10">
    <property type="entry name" value="Jelly Rolls"/>
    <property type="match status" value="1"/>
</dbReference>
<accession>A0A975IXR9</accession>
<sequence length="121" mass="13193">MARLIPAPTRIHAHGEPPKVIEEFFGRVNSGTSAVSIARMVSPSGWAEPGQTPEFDEYTVVMRGTLQVETREGVHQVSAGQAIQTNRGEWVRYSSPGPEGAEYIAVCLDAFSPETVHRDEA</sequence>
<dbReference type="EMBL" id="CP073100">
    <property type="protein sequence ID" value="QUE49472.1"/>
    <property type="molecule type" value="Genomic_DNA"/>
</dbReference>
<gene>
    <name evidence="1" type="ORF">KBB96_11370</name>
</gene>
<dbReference type="KEGG" id="lamb:KBB96_11370"/>
<name>A0A975IXR9_9BACT</name>
<dbReference type="AlphaFoldDB" id="A0A975IXR9"/>
<proteinExistence type="predicted"/>
<dbReference type="SUPFAM" id="SSF51182">
    <property type="entry name" value="RmlC-like cupins"/>
    <property type="match status" value="1"/>
</dbReference>